<dbReference type="OrthoDB" id="262547at2759"/>
<proteinExistence type="inferred from homology"/>
<feature type="domain" description="Plastocyanin-like" evidence="12">
    <location>
        <begin position="277"/>
        <end position="357"/>
    </location>
</feature>
<evidence type="ECO:0000313" key="15">
    <source>
        <dbReference type="EMBL" id="KAJ4973483.1"/>
    </source>
</evidence>
<dbReference type="InterPro" id="IPR001117">
    <property type="entry name" value="Cu-oxidase_2nd"/>
</dbReference>
<keyword evidence="8" id="KW-0186">Copper</keyword>
<evidence type="ECO:0000256" key="10">
    <source>
        <dbReference type="ARBA" id="ARBA00023180"/>
    </source>
</evidence>
<keyword evidence="5 11" id="KW-0732">Signal</keyword>
<dbReference type="Gene3D" id="2.60.40.420">
    <property type="entry name" value="Cupredoxins - blue copper proteins"/>
    <property type="match status" value="3"/>
</dbReference>
<dbReference type="CDD" id="cd13868">
    <property type="entry name" value="CuRO_2_CotA_like"/>
    <property type="match status" value="1"/>
</dbReference>
<dbReference type="AlphaFoldDB" id="A0A9Q0QVI4"/>
<dbReference type="InterPro" id="IPR008972">
    <property type="entry name" value="Cupredoxin"/>
</dbReference>
<evidence type="ECO:0000256" key="1">
    <source>
        <dbReference type="ARBA" id="ARBA00001935"/>
    </source>
</evidence>
<comment type="caution">
    <text evidence="15">The sequence shown here is derived from an EMBL/GenBank/DDBJ whole genome shotgun (WGS) entry which is preliminary data.</text>
</comment>
<dbReference type="GO" id="GO:0005789">
    <property type="term" value="C:endoplasmic reticulum membrane"/>
    <property type="evidence" value="ECO:0007669"/>
    <property type="project" value="UniProtKB-SubCell"/>
</dbReference>
<dbReference type="Pfam" id="PF07732">
    <property type="entry name" value="Cu-oxidase_3"/>
    <property type="match status" value="1"/>
</dbReference>
<dbReference type="GO" id="GO:0016036">
    <property type="term" value="P:cellular response to phosphate starvation"/>
    <property type="evidence" value="ECO:0007669"/>
    <property type="project" value="InterPro"/>
</dbReference>
<reference evidence="15" key="1">
    <citation type="journal article" date="2023" name="Plant J.">
        <title>The genome of the king protea, Protea cynaroides.</title>
        <authorList>
            <person name="Chang J."/>
            <person name="Duong T.A."/>
            <person name="Schoeman C."/>
            <person name="Ma X."/>
            <person name="Roodt D."/>
            <person name="Barker N."/>
            <person name="Li Z."/>
            <person name="Van de Peer Y."/>
            <person name="Mizrachi E."/>
        </authorList>
    </citation>
    <scope>NUCLEOTIDE SEQUENCE</scope>
    <source>
        <tissue evidence="15">Young leaves</tissue>
    </source>
</reference>
<evidence type="ECO:0000256" key="8">
    <source>
        <dbReference type="ARBA" id="ARBA00023008"/>
    </source>
</evidence>
<dbReference type="InterPro" id="IPR052152">
    <property type="entry name" value="LPR1/LPR2"/>
</dbReference>
<keyword evidence="4" id="KW-0479">Metal-binding</keyword>
<evidence type="ECO:0000259" key="12">
    <source>
        <dbReference type="Pfam" id="PF00394"/>
    </source>
</evidence>
<evidence type="ECO:0000256" key="9">
    <source>
        <dbReference type="ARBA" id="ARBA00023136"/>
    </source>
</evidence>
<comment type="similarity">
    <text evidence="3">Belongs to the multicopper oxidase family.</text>
</comment>
<evidence type="ECO:0000256" key="11">
    <source>
        <dbReference type="SAM" id="SignalP"/>
    </source>
</evidence>
<organism evidence="15 16">
    <name type="scientific">Protea cynaroides</name>
    <dbReference type="NCBI Taxonomy" id="273540"/>
    <lineage>
        <taxon>Eukaryota</taxon>
        <taxon>Viridiplantae</taxon>
        <taxon>Streptophyta</taxon>
        <taxon>Embryophyta</taxon>
        <taxon>Tracheophyta</taxon>
        <taxon>Spermatophyta</taxon>
        <taxon>Magnoliopsida</taxon>
        <taxon>Proteales</taxon>
        <taxon>Proteaceae</taxon>
        <taxon>Protea</taxon>
    </lineage>
</organism>
<dbReference type="GO" id="GO:0016491">
    <property type="term" value="F:oxidoreductase activity"/>
    <property type="evidence" value="ECO:0007669"/>
    <property type="project" value="UniProtKB-KW"/>
</dbReference>
<feature type="domain" description="Plastocyanin-like" evidence="14">
    <location>
        <begin position="149"/>
        <end position="226"/>
    </location>
</feature>
<dbReference type="PANTHER" id="PTHR48461:SF1">
    <property type="entry name" value="MULTICOPPER OXIDASE LPR1-LIKE"/>
    <property type="match status" value="1"/>
</dbReference>
<dbReference type="PANTHER" id="PTHR48461">
    <property type="entry name" value="MULTICOPPER OXIDASE LPR1-LIKE"/>
    <property type="match status" value="1"/>
</dbReference>
<dbReference type="CDD" id="cd13844">
    <property type="entry name" value="CuRO_1_BOD_CotA_like"/>
    <property type="match status" value="1"/>
</dbReference>
<evidence type="ECO:0000313" key="16">
    <source>
        <dbReference type="Proteomes" id="UP001141806"/>
    </source>
</evidence>
<dbReference type="SUPFAM" id="SSF49503">
    <property type="entry name" value="Cupredoxins"/>
    <property type="match status" value="3"/>
</dbReference>
<evidence type="ECO:0000256" key="6">
    <source>
        <dbReference type="ARBA" id="ARBA00022824"/>
    </source>
</evidence>
<dbReference type="Proteomes" id="UP001141806">
    <property type="component" value="Unassembled WGS sequence"/>
</dbReference>
<dbReference type="Pfam" id="PF07731">
    <property type="entry name" value="Cu-oxidase_2"/>
    <property type="match status" value="1"/>
</dbReference>
<dbReference type="GO" id="GO:0005507">
    <property type="term" value="F:copper ion binding"/>
    <property type="evidence" value="ECO:0007669"/>
    <property type="project" value="InterPro"/>
</dbReference>
<evidence type="ECO:0000256" key="2">
    <source>
        <dbReference type="ARBA" id="ARBA00004406"/>
    </source>
</evidence>
<dbReference type="FunFam" id="2.60.40.420:FF:000081">
    <property type="entry name" value="Spore coat protein A"/>
    <property type="match status" value="1"/>
</dbReference>
<accession>A0A9Q0QVI4</accession>
<evidence type="ECO:0000256" key="4">
    <source>
        <dbReference type="ARBA" id="ARBA00022723"/>
    </source>
</evidence>
<dbReference type="Pfam" id="PF00394">
    <property type="entry name" value="Cu-oxidase"/>
    <property type="match status" value="1"/>
</dbReference>
<evidence type="ECO:0000256" key="3">
    <source>
        <dbReference type="ARBA" id="ARBA00010609"/>
    </source>
</evidence>
<keyword evidence="16" id="KW-1185">Reference proteome</keyword>
<protein>
    <submittedName>
        <fullName evidence="15">Uncharacterized protein</fullName>
    </submittedName>
</protein>
<dbReference type="InterPro" id="IPR011706">
    <property type="entry name" value="Cu-oxidase_C"/>
</dbReference>
<keyword evidence="7" id="KW-0560">Oxidoreductase</keyword>
<comment type="subcellular location">
    <subcellularLocation>
        <location evidence="2">Endoplasmic reticulum membrane</location>
        <topology evidence="2">Peripheral membrane protein</topology>
    </subcellularLocation>
</comment>
<evidence type="ECO:0000259" key="13">
    <source>
        <dbReference type="Pfam" id="PF07731"/>
    </source>
</evidence>
<name>A0A9Q0QVI4_9MAGN</name>
<gene>
    <name evidence="15" type="ORF">NE237_006657</name>
</gene>
<sequence>MGAIRFLPILLVVLTMTICGGAATSSTAAPPPVTEATLYEVAASLQMYVDELLQIPKLVGYSMQNGLTEPGNLTIGMFEKKWKFHPDLPPTTVFAYGTSAKEATIPGPLIEALRGVSTSVTWENHLPQKHIFSWDPTLIVAIPKNGGVPTVVHLHGGVHPPQEDGNPLAWFTSRYRETGSSWTQATYTYPNIQPAGNLWYHDHALGLTRVNVLAGLIGPYVVYDPKSEPLNLPSGSEFDRFLMVFDRSFLMNGSIYINSTGDNPSIHPQWQPEYFGDAIIVNGKAWPYLKVQRRKYRFRIINASNARYFNFSLSNGLPFVQLGSDSSYLNSPVQTQSILVGPSESADVVIDFSSSKTDDSVLTNSAPYPYPSGTAVDHLTGNVMKFIIASGNPSCPDNSKIPSTLVKHPAATTKDAVKTRYIALYEYDSASGNPTHSYINAKSFLDPVTETPRSGTTEVWEVINLTPDNHPLHIHLATFQAIKVQALVNLTTFSDCMTAKNDAIACNVTAYATGQLLNIPSYEKTWKNVVKIEPSYQTTVVVKFNMVDTNTPYPFNVTAAPGYIYHCHILDHEDNEMMRPLKLVL</sequence>
<comment type="cofactor">
    <cofactor evidence="1">
        <name>Cu cation</name>
        <dbReference type="ChEBI" id="CHEBI:23378"/>
    </cofactor>
</comment>
<feature type="signal peptide" evidence="11">
    <location>
        <begin position="1"/>
        <end position="23"/>
    </location>
</feature>
<evidence type="ECO:0000259" key="14">
    <source>
        <dbReference type="Pfam" id="PF07732"/>
    </source>
</evidence>
<keyword evidence="6" id="KW-0256">Endoplasmic reticulum</keyword>
<evidence type="ECO:0000256" key="7">
    <source>
        <dbReference type="ARBA" id="ARBA00023002"/>
    </source>
</evidence>
<keyword evidence="10" id="KW-0325">Glycoprotein</keyword>
<keyword evidence="9" id="KW-0472">Membrane</keyword>
<dbReference type="InterPro" id="IPR011707">
    <property type="entry name" value="Cu-oxidase-like_N"/>
</dbReference>
<dbReference type="EMBL" id="JAMYWD010000004">
    <property type="protein sequence ID" value="KAJ4973483.1"/>
    <property type="molecule type" value="Genomic_DNA"/>
</dbReference>
<feature type="chain" id="PRO_5040325326" evidence="11">
    <location>
        <begin position="24"/>
        <end position="585"/>
    </location>
</feature>
<evidence type="ECO:0000256" key="5">
    <source>
        <dbReference type="ARBA" id="ARBA00022729"/>
    </source>
</evidence>
<feature type="domain" description="Plastocyanin-like" evidence="13">
    <location>
        <begin position="430"/>
        <end position="581"/>
    </location>
</feature>